<sequence>MVKDKIESTDDPSAGCSAEEAYREGGRYNPIRVYRKKAVNPPATTYSERQFFDYNGVHFYITCMKAVQRCQSPNKGSTTKNGERRRSGVPTPLLQPDWRGGRESSFLE</sequence>
<dbReference type="AlphaFoldDB" id="A0A1A8ZA29"/>
<organism evidence="2 5">
    <name type="scientific">Plasmodium ovale wallikeri</name>
    <dbReference type="NCBI Taxonomy" id="864142"/>
    <lineage>
        <taxon>Eukaryota</taxon>
        <taxon>Sar</taxon>
        <taxon>Alveolata</taxon>
        <taxon>Apicomplexa</taxon>
        <taxon>Aconoidasida</taxon>
        <taxon>Haemosporida</taxon>
        <taxon>Plasmodiidae</taxon>
        <taxon>Plasmodium</taxon>
        <taxon>Plasmodium (Plasmodium)</taxon>
    </lineage>
</organism>
<evidence type="ECO:0000313" key="2">
    <source>
        <dbReference type="EMBL" id="SBT40719.1"/>
    </source>
</evidence>
<dbReference type="EMBL" id="FLRE01000155">
    <property type="protein sequence ID" value="SBT41058.1"/>
    <property type="molecule type" value="Genomic_DNA"/>
</dbReference>
<name>A0A1A8ZA29_PLAOA</name>
<dbReference type="Proteomes" id="UP000078550">
    <property type="component" value="Unassembled WGS sequence"/>
</dbReference>
<dbReference type="EMBL" id="FLRD01000115">
    <property type="protein sequence ID" value="SBT40719.1"/>
    <property type="molecule type" value="Genomic_DNA"/>
</dbReference>
<accession>A0A1A8ZA29</accession>
<protein>
    <submittedName>
        <fullName evidence="2">Uncharacterized protein</fullName>
    </submittedName>
</protein>
<feature type="compositionally biased region" description="Polar residues" evidence="1">
    <location>
        <begin position="71"/>
        <end position="80"/>
    </location>
</feature>
<dbReference type="Proteomes" id="UP000078555">
    <property type="component" value="Unassembled WGS sequence"/>
</dbReference>
<feature type="region of interest" description="Disordered" evidence="1">
    <location>
        <begin position="71"/>
        <end position="108"/>
    </location>
</feature>
<reference evidence="2" key="1">
    <citation type="submission" date="2016-05" db="EMBL/GenBank/DDBJ databases">
        <authorList>
            <person name="Lavstsen T."/>
            <person name="Jespersen J.S."/>
        </authorList>
    </citation>
    <scope>NUCLEOTIDE SEQUENCE [LARGE SCALE GENOMIC DNA]</scope>
</reference>
<keyword evidence="5" id="KW-1185">Reference proteome</keyword>
<feature type="region of interest" description="Disordered" evidence="1">
    <location>
        <begin position="1"/>
        <end position="20"/>
    </location>
</feature>
<reference evidence="4 5" key="2">
    <citation type="submission" date="2016-05" db="EMBL/GenBank/DDBJ databases">
        <authorList>
            <person name="Naeem Raeece"/>
        </authorList>
    </citation>
    <scope>NUCLEOTIDE SEQUENCE [LARGE SCALE GENOMIC DNA]</scope>
</reference>
<evidence type="ECO:0000256" key="1">
    <source>
        <dbReference type="SAM" id="MobiDB-lite"/>
    </source>
</evidence>
<evidence type="ECO:0000313" key="5">
    <source>
        <dbReference type="Proteomes" id="UP000078555"/>
    </source>
</evidence>
<evidence type="ECO:0000313" key="3">
    <source>
        <dbReference type="EMBL" id="SBT41058.1"/>
    </source>
</evidence>
<proteinExistence type="predicted"/>
<gene>
    <name evidence="2" type="ORF">POVWA1_042650</name>
    <name evidence="3" type="ORF">POVWA2_041150</name>
</gene>
<evidence type="ECO:0000313" key="4">
    <source>
        <dbReference type="Proteomes" id="UP000078550"/>
    </source>
</evidence>